<dbReference type="Proteomes" id="UP000238916">
    <property type="component" value="Unassembled WGS sequence"/>
</dbReference>
<protein>
    <submittedName>
        <fullName evidence="2">Uncharacterized protein</fullName>
    </submittedName>
</protein>
<name>A0A2U3JYI0_9FIRM</name>
<dbReference type="AlphaFoldDB" id="A0A2U3JYI0"/>
<sequence length="48" mass="5502">MFTPIEATLLFGVCSIPVIIVMWVIKKIHNIDKNLKIIADAQRNHKVE</sequence>
<keyword evidence="1" id="KW-0812">Transmembrane</keyword>
<evidence type="ECO:0000313" key="2">
    <source>
        <dbReference type="EMBL" id="SPF32482.1"/>
    </source>
</evidence>
<proteinExistence type="predicted"/>
<keyword evidence="1" id="KW-1133">Transmembrane helix</keyword>
<evidence type="ECO:0000313" key="3">
    <source>
        <dbReference type="Proteomes" id="UP000238916"/>
    </source>
</evidence>
<organism evidence="2 3">
    <name type="scientific">Candidatus Desulfosporosinus infrequens</name>
    <dbReference type="NCBI Taxonomy" id="2043169"/>
    <lineage>
        <taxon>Bacteria</taxon>
        <taxon>Bacillati</taxon>
        <taxon>Bacillota</taxon>
        <taxon>Clostridia</taxon>
        <taxon>Eubacteriales</taxon>
        <taxon>Desulfitobacteriaceae</taxon>
        <taxon>Desulfosporosinus</taxon>
    </lineage>
</organism>
<gene>
    <name evidence="2" type="ORF">SBF1_1110048</name>
</gene>
<keyword evidence="1" id="KW-0472">Membrane</keyword>
<evidence type="ECO:0000256" key="1">
    <source>
        <dbReference type="SAM" id="Phobius"/>
    </source>
</evidence>
<reference evidence="3" key="1">
    <citation type="submission" date="2018-02" db="EMBL/GenBank/DDBJ databases">
        <authorList>
            <person name="Hausmann B."/>
        </authorList>
    </citation>
    <scope>NUCLEOTIDE SEQUENCE [LARGE SCALE GENOMIC DNA]</scope>
    <source>
        <strain evidence="3">Peat soil MAG SbF1</strain>
    </source>
</reference>
<accession>A0A2U3JYI0</accession>
<feature type="transmembrane region" description="Helical" evidence="1">
    <location>
        <begin position="6"/>
        <end position="25"/>
    </location>
</feature>
<dbReference type="EMBL" id="OMOF01000015">
    <property type="protein sequence ID" value="SPF32482.1"/>
    <property type="molecule type" value="Genomic_DNA"/>
</dbReference>